<keyword evidence="4" id="KW-1185">Reference proteome</keyword>
<evidence type="ECO:0008006" key="5">
    <source>
        <dbReference type="Google" id="ProtNLM"/>
    </source>
</evidence>
<dbReference type="OrthoDB" id="10403079at2759"/>
<dbReference type="EMBL" id="LK056669">
    <property type="protein sequence ID" value="CDR87982.1"/>
    <property type="molecule type" value="Genomic_DNA"/>
</dbReference>
<reference evidence="3" key="2">
    <citation type="submission" date="2014-06" db="EMBL/GenBank/DDBJ databases">
        <authorList>
            <person name="Berkman J.Paul."/>
        </authorList>
    </citation>
    <scope>NUCLEOTIDE SEQUENCE [LARGE SCALE GENOMIC DNA]</scope>
</reference>
<reference evidence="4" key="1">
    <citation type="submission" date="2014-06" db="EMBL/GenBank/DDBJ databases">
        <authorList>
            <person name="Berkman P.J."/>
        </authorList>
    </citation>
    <scope>NUCLEOTIDE SEQUENCE [LARGE SCALE GENOMIC DNA]</scope>
</reference>
<feature type="signal peptide" evidence="1">
    <location>
        <begin position="1"/>
        <end position="22"/>
    </location>
</feature>
<accession>A0A0F7S6W8</accession>
<dbReference type="AlphaFoldDB" id="A0A0F7S6W8"/>
<gene>
    <name evidence="3" type="primary">SSCI07980.1</name>
    <name evidence="2" type="ORF">SPSC_03604</name>
</gene>
<protein>
    <recommendedName>
        <fullName evidence="5">Mig1 protein</fullName>
    </recommendedName>
</protein>
<feature type="chain" id="PRO_5015039130" description="Mig1 protein" evidence="1">
    <location>
        <begin position="23"/>
        <end position="171"/>
    </location>
</feature>
<evidence type="ECO:0000313" key="3">
    <source>
        <dbReference type="EMBL" id="CDW95576.1"/>
    </source>
</evidence>
<evidence type="ECO:0000313" key="2">
    <source>
        <dbReference type="EMBL" id="CDR87982.1"/>
    </source>
</evidence>
<name>A0A0F7S6W8_9BASI</name>
<organism evidence="3 4">
    <name type="scientific">Sporisorium scitamineum</name>
    <dbReference type="NCBI Taxonomy" id="49012"/>
    <lineage>
        <taxon>Eukaryota</taxon>
        <taxon>Fungi</taxon>
        <taxon>Dikarya</taxon>
        <taxon>Basidiomycota</taxon>
        <taxon>Ustilaginomycotina</taxon>
        <taxon>Ustilaginomycetes</taxon>
        <taxon>Ustilaginales</taxon>
        <taxon>Ustilaginaceae</taxon>
        <taxon>Sporisorium</taxon>
    </lineage>
</organism>
<keyword evidence="1" id="KW-0732">Signal</keyword>
<proteinExistence type="predicted"/>
<evidence type="ECO:0000256" key="1">
    <source>
        <dbReference type="SAM" id="SignalP"/>
    </source>
</evidence>
<sequence>MKVTSALITLAVALCSTSSVAAEWLKSTPEKNYATYCEPGGSEYNNVHGCFVADPAYIKELDARSSSSFRSYLGSVLRGFANQETFRGYLSDDQKKFVLLEEPKLRLMPSMLLTKKYRVSVKSWRVVSPTDTPGEKCVFVKISTWDDPAKVRLENNFCGLEPVTLPDYLWK</sequence>
<evidence type="ECO:0000313" key="4">
    <source>
        <dbReference type="Proteomes" id="UP000242770"/>
    </source>
</evidence>
<dbReference type="Proteomes" id="UP000242770">
    <property type="component" value="Unassembled WGS sequence"/>
</dbReference>
<dbReference type="EMBL" id="CCFA01000408">
    <property type="protein sequence ID" value="CDW95576.1"/>
    <property type="molecule type" value="Genomic_DNA"/>
</dbReference>
<reference evidence="2" key="3">
    <citation type="submission" date="2014-06" db="EMBL/GenBank/DDBJ databases">
        <authorList>
            <person name="Ju J."/>
            <person name="Zhang J."/>
        </authorList>
    </citation>
    <scope>NUCLEOTIDE SEQUENCE</scope>
    <source>
        <strain evidence="2">SscI8</strain>
    </source>
</reference>